<evidence type="ECO:0000256" key="6">
    <source>
        <dbReference type="ARBA" id="ARBA00023136"/>
    </source>
</evidence>
<comment type="subcellular location">
    <subcellularLocation>
        <location evidence="1">Membrane</location>
        <topology evidence="1">Multi-pass membrane protein</topology>
    </subcellularLocation>
</comment>
<dbReference type="PANTHER" id="PTHR48022">
    <property type="entry name" value="PLASTIDIC GLUCOSE TRANSPORTER 4"/>
    <property type="match status" value="1"/>
</dbReference>
<evidence type="ECO:0000256" key="9">
    <source>
        <dbReference type="SAM" id="Phobius"/>
    </source>
</evidence>
<dbReference type="OrthoDB" id="6612291at2759"/>
<feature type="transmembrane region" description="Helical" evidence="9">
    <location>
        <begin position="475"/>
        <end position="493"/>
    </location>
</feature>
<feature type="transmembrane region" description="Helical" evidence="9">
    <location>
        <begin position="443"/>
        <end position="463"/>
    </location>
</feature>
<evidence type="ECO:0000256" key="7">
    <source>
        <dbReference type="ARBA" id="ARBA00026248"/>
    </source>
</evidence>
<sequence>MDSKDIANLPSHGKPDSAEIEKIANAQDANAFEHDLTFFEALKLYSTGVIWSIILSTAVVMEGYDTKLVGTLYAQPAFMKAFGNHVKGDEYQISAPWQAGLSNGSIIGQLAGLLIAGYFCERYGFRTSMMWSLLITIAFVFITFFAKSLTVLLIGQILFGVPLGFFQTITVIYAIEITPMCLRAYLTNYVNFCWAFGQIICIGVLRGLLSRDDEWAYRIPFALQWVWPAILIPMVYFAPESPWWLVRRGRVDEARVVVKRLTSPKNVHFDIDKNVALMVVTTEHERALDERTSYRACFSKVNLTRTLIVIGIYCIQILSGNPLRGSSTYFLEQAGLPTTQAFNMAIAGYAVAIVGSFFSWTLLPLFGRRTIYFVALLLMSFLLIIIGALGIPQAMQPESGYSWAVGSSLIVSSFLYNCTIGPLTNTLCSEIPSALLRSKSIVLARWVYTLTNIIVSVLNSYMLNPTAWNWSAKAGFFWGGWCLVAVIFAFFCVPETKDRTTAELDHLFGQKITPRAFSKNHVDFTETIEVRQEKTV</sequence>
<evidence type="ECO:0000256" key="3">
    <source>
        <dbReference type="ARBA" id="ARBA00022448"/>
    </source>
</evidence>
<proteinExistence type="inferred from homology"/>
<dbReference type="GO" id="GO:0005351">
    <property type="term" value="F:carbohydrate:proton symporter activity"/>
    <property type="evidence" value="ECO:0007669"/>
    <property type="project" value="TreeGrafter"/>
</dbReference>
<evidence type="ECO:0000259" key="10">
    <source>
        <dbReference type="PROSITE" id="PS50850"/>
    </source>
</evidence>
<evidence type="ECO:0000313" key="11">
    <source>
        <dbReference type="EMBL" id="KAJ5397090.1"/>
    </source>
</evidence>
<dbReference type="InterPro" id="IPR005829">
    <property type="entry name" value="Sugar_transporter_CS"/>
</dbReference>
<keyword evidence="4 9" id="KW-0812">Transmembrane</keyword>
<gene>
    <name evidence="11" type="ORF">N7509_005203</name>
</gene>
<dbReference type="GO" id="GO:0016020">
    <property type="term" value="C:membrane"/>
    <property type="evidence" value="ECO:0007669"/>
    <property type="project" value="UniProtKB-SubCell"/>
</dbReference>
<keyword evidence="3 8" id="KW-0813">Transport</keyword>
<keyword evidence="6 9" id="KW-0472">Membrane</keyword>
<comment type="caution">
    <text evidence="11">The sequence shown here is derived from an EMBL/GenBank/DDBJ whole genome shotgun (WGS) entry which is preliminary data.</text>
</comment>
<dbReference type="PROSITE" id="PS00217">
    <property type="entry name" value="SUGAR_TRANSPORT_2"/>
    <property type="match status" value="1"/>
</dbReference>
<dbReference type="Proteomes" id="UP001147747">
    <property type="component" value="Unassembled WGS sequence"/>
</dbReference>
<evidence type="ECO:0000256" key="1">
    <source>
        <dbReference type="ARBA" id="ARBA00004141"/>
    </source>
</evidence>
<evidence type="ECO:0000256" key="4">
    <source>
        <dbReference type="ARBA" id="ARBA00022692"/>
    </source>
</evidence>
<feature type="transmembrane region" description="Helical" evidence="9">
    <location>
        <begin position="403"/>
        <end position="423"/>
    </location>
</feature>
<dbReference type="AlphaFoldDB" id="A0A9W9W1W5"/>
<dbReference type="InterPro" id="IPR050360">
    <property type="entry name" value="MFS_Sugar_Transporters"/>
</dbReference>
<protein>
    <recommendedName>
        <fullName evidence="10">Major facilitator superfamily (MFS) profile domain-containing protein</fullName>
    </recommendedName>
</protein>
<feature type="transmembrane region" description="Helical" evidence="9">
    <location>
        <begin position="215"/>
        <end position="238"/>
    </location>
</feature>
<feature type="transmembrane region" description="Helical" evidence="9">
    <location>
        <begin position="152"/>
        <end position="174"/>
    </location>
</feature>
<accession>A0A9W9W1W5</accession>
<dbReference type="GO" id="GO:0000023">
    <property type="term" value="P:maltose metabolic process"/>
    <property type="evidence" value="ECO:0007669"/>
    <property type="project" value="UniProtKB-KW"/>
</dbReference>
<dbReference type="InterPro" id="IPR005828">
    <property type="entry name" value="MFS_sugar_transport-like"/>
</dbReference>
<name>A0A9W9W1W5_9EURO</name>
<evidence type="ECO:0000256" key="2">
    <source>
        <dbReference type="ARBA" id="ARBA00010992"/>
    </source>
</evidence>
<reference evidence="11" key="1">
    <citation type="submission" date="2022-12" db="EMBL/GenBank/DDBJ databases">
        <authorList>
            <person name="Petersen C."/>
        </authorList>
    </citation>
    <scope>NUCLEOTIDE SEQUENCE</scope>
    <source>
        <strain evidence="11">IBT 29677</strain>
    </source>
</reference>
<keyword evidence="7" id="KW-0462">Maltose metabolism</keyword>
<dbReference type="FunFam" id="1.20.1250.20:FF:000078">
    <property type="entry name" value="MFS maltose transporter, putative"/>
    <property type="match status" value="1"/>
</dbReference>
<evidence type="ECO:0000256" key="8">
    <source>
        <dbReference type="RuleBase" id="RU003346"/>
    </source>
</evidence>
<evidence type="ECO:0000313" key="12">
    <source>
        <dbReference type="Proteomes" id="UP001147747"/>
    </source>
</evidence>
<comment type="similarity">
    <text evidence="2 8">Belongs to the major facilitator superfamily. Sugar transporter (TC 2.A.1.1) family.</text>
</comment>
<reference evidence="11" key="2">
    <citation type="journal article" date="2023" name="IMA Fungus">
        <title>Comparative genomic study of the Penicillium genus elucidates a diverse pangenome and 15 lateral gene transfer events.</title>
        <authorList>
            <person name="Petersen C."/>
            <person name="Sorensen T."/>
            <person name="Nielsen M.R."/>
            <person name="Sondergaard T.E."/>
            <person name="Sorensen J.L."/>
            <person name="Fitzpatrick D.A."/>
            <person name="Frisvad J.C."/>
            <person name="Nielsen K.L."/>
        </authorList>
    </citation>
    <scope>NUCLEOTIDE SEQUENCE</scope>
    <source>
        <strain evidence="11">IBT 29677</strain>
    </source>
</reference>
<dbReference type="PANTHER" id="PTHR48022:SF5">
    <property type="entry name" value="ALPHA-GLUCOSIDES PERMEASE MPH2-RELATED"/>
    <property type="match status" value="1"/>
</dbReference>
<dbReference type="RefSeq" id="XP_056489142.1">
    <property type="nucleotide sequence ID" value="XM_056629840.1"/>
</dbReference>
<feature type="transmembrane region" description="Helical" evidence="9">
    <location>
        <begin position="303"/>
        <end position="321"/>
    </location>
</feature>
<dbReference type="Pfam" id="PF00083">
    <property type="entry name" value="Sugar_tr"/>
    <property type="match status" value="1"/>
</dbReference>
<dbReference type="InterPro" id="IPR036259">
    <property type="entry name" value="MFS_trans_sf"/>
</dbReference>
<evidence type="ECO:0000256" key="5">
    <source>
        <dbReference type="ARBA" id="ARBA00022989"/>
    </source>
</evidence>
<dbReference type="InterPro" id="IPR020846">
    <property type="entry name" value="MFS_dom"/>
</dbReference>
<dbReference type="SUPFAM" id="SSF103473">
    <property type="entry name" value="MFS general substrate transporter"/>
    <property type="match status" value="1"/>
</dbReference>
<dbReference type="Gene3D" id="1.20.1250.20">
    <property type="entry name" value="MFS general substrate transporter like domains"/>
    <property type="match status" value="1"/>
</dbReference>
<dbReference type="EMBL" id="JAPZBU010000006">
    <property type="protein sequence ID" value="KAJ5397090.1"/>
    <property type="molecule type" value="Genomic_DNA"/>
</dbReference>
<feature type="domain" description="Major facilitator superfamily (MFS) profile" evidence="10">
    <location>
        <begin position="51"/>
        <end position="497"/>
    </location>
</feature>
<dbReference type="GeneID" id="81368820"/>
<keyword evidence="12" id="KW-1185">Reference proteome</keyword>
<dbReference type="InterPro" id="IPR003663">
    <property type="entry name" value="Sugar/inositol_transpt"/>
</dbReference>
<dbReference type="PROSITE" id="PS50850">
    <property type="entry name" value="MFS"/>
    <property type="match status" value="1"/>
</dbReference>
<keyword evidence="5 9" id="KW-1133">Transmembrane helix</keyword>
<organism evidence="11 12">
    <name type="scientific">Penicillium cosmopolitanum</name>
    <dbReference type="NCBI Taxonomy" id="1131564"/>
    <lineage>
        <taxon>Eukaryota</taxon>
        <taxon>Fungi</taxon>
        <taxon>Dikarya</taxon>
        <taxon>Ascomycota</taxon>
        <taxon>Pezizomycotina</taxon>
        <taxon>Eurotiomycetes</taxon>
        <taxon>Eurotiomycetidae</taxon>
        <taxon>Eurotiales</taxon>
        <taxon>Aspergillaceae</taxon>
        <taxon>Penicillium</taxon>
    </lineage>
</organism>
<feature type="transmembrane region" description="Helical" evidence="9">
    <location>
        <begin position="341"/>
        <end position="363"/>
    </location>
</feature>
<feature type="transmembrane region" description="Helical" evidence="9">
    <location>
        <begin position="129"/>
        <end position="146"/>
    </location>
</feature>
<feature type="transmembrane region" description="Helical" evidence="9">
    <location>
        <begin position="370"/>
        <end position="391"/>
    </location>
</feature>
<dbReference type="NCBIfam" id="TIGR00879">
    <property type="entry name" value="SP"/>
    <property type="match status" value="1"/>
</dbReference>
<feature type="transmembrane region" description="Helical" evidence="9">
    <location>
        <begin position="186"/>
        <end position="209"/>
    </location>
</feature>